<dbReference type="GO" id="GO:0006515">
    <property type="term" value="P:protein quality control for misfolded or incompletely synthesized proteins"/>
    <property type="evidence" value="ECO:0007669"/>
    <property type="project" value="TreeGrafter"/>
</dbReference>
<feature type="active site" evidence="8">
    <location>
        <position position="778"/>
    </location>
</feature>
<evidence type="ECO:0000256" key="2">
    <source>
        <dbReference type="ARBA" id="ARBA00022741"/>
    </source>
</evidence>
<evidence type="ECO:0000256" key="5">
    <source>
        <dbReference type="ARBA" id="ARBA00022840"/>
    </source>
</evidence>
<dbReference type="Gene3D" id="1.10.8.60">
    <property type="match status" value="1"/>
</dbReference>
<dbReference type="Gene3D" id="1.20.5.5270">
    <property type="match status" value="1"/>
</dbReference>
<dbReference type="SUPFAM" id="SSF52540">
    <property type="entry name" value="P-loop containing nucleoside triphosphate hydrolases"/>
    <property type="match status" value="1"/>
</dbReference>
<evidence type="ECO:0000256" key="7">
    <source>
        <dbReference type="ARBA" id="ARBA00066743"/>
    </source>
</evidence>
<name>A0A1G2KT06_9BACT</name>
<dbReference type="SUPFAM" id="SSF54211">
    <property type="entry name" value="Ribosomal protein S5 domain 2-like"/>
    <property type="match status" value="1"/>
</dbReference>
<sequence length="838" mass="92796">MAEIGKLQIPSKLPVLIVGDGALFPPLDVTIQFYLNEPLRDKIRETKAVLIGTDTNPRKTEDVAVSRAGLLAAVVEGPSDSGEPDLYNLRLQGLFRCFLKNTEKITGGRGAQLQAEWELMPGDDALTPAEWSDAVLQQKIIALKNMLGPTMELHSYIVPNFATSKFSLLYAKVLALFVDFGPTKLGEILDRIALIIAFSTVMPPRFPLGHPVRKRISRELYQALVTTNHAQRLEIVLNLMETFLEILENEVARHGAPSRGADDETDGKSADDIMKRYKEAEKDIPEHVKKVLKREIKKLSTMPPSASEYFVTENYIDWLLRIPWGKETKDAENLAAVETVLNEDHWGLDDVKERIIEYLAATKFNPKMKSPILGFVGPPGVGKTSLGKSIARGLGRKFHRMSVGGIDDEAEIRGHRRTYVGALPGRFIDALATAETMNPIVMIDEVDKLGTGAVKGDPRAALLEVLDPEQNAAFVDNYLGVGVDLSKVFFIVTANTLDTVHGALRDRIEWINFYSYTEDEKVHIAQRFLVPKEIKENGLSPEQFQERGQAPVVISFTDEALRTIVNEYVLEAGVRTLERKIAKVLRKVVAKIAKHNVVRQPDEERRAGQPDNAWEITENNLKFYFEETERIIDRHKLFPTLKVGVAPMLAVSEAAGGQLFYIEARQRKNTGKRKIKVTGFDPNHEEIGTMLEESVDTAWDYLTCNGGPLESSLPENMYLRVNFANGGIPKDGPSAGVPILWALYSLFTNQPIKSGLVATGEITLTMGNVLAVGGIKEKILGAARAGAKEVIIPSSVVHELKDVPDEIKGRVTIIPCSSMLETLKLAFPGDSALQARTE</sequence>
<dbReference type="Pfam" id="PF22667">
    <property type="entry name" value="Lon_lid"/>
    <property type="match status" value="1"/>
</dbReference>
<dbReference type="Gene3D" id="3.40.50.300">
    <property type="entry name" value="P-loop containing nucleotide triphosphate hydrolases"/>
    <property type="match status" value="1"/>
</dbReference>
<dbReference type="InterPro" id="IPR014721">
    <property type="entry name" value="Ribsml_uS5_D2-typ_fold_subgr"/>
</dbReference>
<dbReference type="SMART" id="SM00382">
    <property type="entry name" value="AAA"/>
    <property type="match status" value="1"/>
</dbReference>
<protein>
    <recommendedName>
        <fullName evidence="7 8">endopeptidase La</fullName>
        <ecNumber evidence="7 8">3.4.21.53</ecNumber>
    </recommendedName>
</protein>
<evidence type="ECO:0000313" key="10">
    <source>
        <dbReference type="EMBL" id="OHA02394.1"/>
    </source>
</evidence>
<dbReference type="GO" id="GO:0016887">
    <property type="term" value="F:ATP hydrolysis activity"/>
    <property type="evidence" value="ECO:0007669"/>
    <property type="project" value="InterPro"/>
</dbReference>
<evidence type="ECO:0000256" key="4">
    <source>
        <dbReference type="ARBA" id="ARBA00022825"/>
    </source>
</evidence>
<comment type="similarity">
    <text evidence="8">Belongs to the peptidase S16 family.</text>
</comment>
<dbReference type="InterPro" id="IPR020568">
    <property type="entry name" value="Ribosomal_Su5_D2-typ_SF"/>
</dbReference>
<accession>A0A1G2KT06</accession>
<gene>
    <name evidence="10" type="ORF">A3C16_02260</name>
</gene>
<dbReference type="CDD" id="cd19500">
    <property type="entry name" value="RecA-like_Lon"/>
    <property type="match status" value="1"/>
</dbReference>
<keyword evidence="2" id="KW-0547">Nucleotide-binding</keyword>
<dbReference type="AlphaFoldDB" id="A0A1G2KT06"/>
<evidence type="ECO:0000256" key="3">
    <source>
        <dbReference type="ARBA" id="ARBA00022801"/>
    </source>
</evidence>
<dbReference type="Pfam" id="PF00004">
    <property type="entry name" value="AAA"/>
    <property type="match status" value="1"/>
</dbReference>
<evidence type="ECO:0000259" key="9">
    <source>
        <dbReference type="PROSITE" id="PS51786"/>
    </source>
</evidence>
<dbReference type="Gene3D" id="3.30.230.10">
    <property type="match status" value="1"/>
</dbReference>
<comment type="catalytic activity">
    <reaction evidence="6 8">
        <text>Hydrolysis of proteins in presence of ATP.</text>
        <dbReference type="EC" id="3.4.21.53"/>
    </reaction>
</comment>
<feature type="active site" evidence="8">
    <location>
        <position position="734"/>
    </location>
</feature>
<feature type="domain" description="Lon proteolytic" evidence="9">
    <location>
        <begin position="640"/>
        <end position="829"/>
    </location>
</feature>
<dbReference type="InterPro" id="IPR027417">
    <property type="entry name" value="P-loop_NTPase"/>
</dbReference>
<keyword evidence="4 8" id="KW-0720">Serine protease</keyword>
<dbReference type="InterPro" id="IPR008269">
    <property type="entry name" value="Lon_proteolytic"/>
</dbReference>
<organism evidence="10 11">
    <name type="scientific">Candidatus Sungbacteria bacterium RIFCSPHIGHO2_02_FULL_51_29</name>
    <dbReference type="NCBI Taxonomy" id="1802273"/>
    <lineage>
        <taxon>Bacteria</taxon>
        <taxon>Candidatus Sungiibacteriota</taxon>
    </lineage>
</organism>
<evidence type="ECO:0000313" key="11">
    <source>
        <dbReference type="Proteomes" id="UP000177811"/>
    </source>
</evidence>
<dbReference type="Proteomes" id="UP000177811">
    <property type="component" value="Unassembled WGS sequence"/>
</dbReference>
<evidence type="ECO:0000256" key="6">
    <source>
        <dbReference type="ARBA" id="ARBA00050665"/>
    </source>
</evidence>
<dbReference type="GO" id="GO:0005524">
    <property type="term" value="F:ATP binding"/>
    <property type="evidence" value="ECO:0007669"/>
    <property type="project" value="UniProtKB-KW"/>
</dbReference>
<dbReference type="GO" id="GO:0004176">
    <property type="term" value="F:ATP-dependent peptidase activity"/>
    <property type="evidence" value="ECO:0007669"/>
    <property type="project" value="UniProtKB-UniRule"/>
</dbReference>
<dbReference type="PRINTS" id="PR00830">
    <property type="entry name" value="ENDOLAPTASE"/>
</dbReference>
<keyword evidence="3 8" id="KW-0378">Hydrolase</keyword>
<dbReference type="FunFam" id="1.20.5.5270:FF:000001">
    <property type="entry name" value="Lon protease homolog, mitochondrial"/>
    <property type="match status" value="1"/>
</dbReference>
<proteinExistence type="inferred from homology"/>
<dbReference type="Pfam" id="PF05362">
    <property type="entry name" value="Lon_C"/>
    <property type="match status" value="1"/>
</dbReference>
<dbReference type="EMBL" id="MHQL01000037">
    <property type="protein sequence ID" value="OHA02394.1"/>
    <property type="molecule type" value="Genomic_DNA"/>
</dbReference>
<dbReference type="PANTHER" id="PTHR43718:SF2">
    <property type="entry name" value="LON PROTEASE HOMOLOG, MITOCHONDRIAL"/>
    <property type="match status" value="1"/>
</dbReference>
<dbReference type="InterPro" id="IPR003959">
    <property type="entry name" value="ATPase_AAA_core"/>
</dbReference>
<reference evidence="10 11" key="1">
    <citation type="journal article" date="2016" name="Nat. Commun.">
        <title>Thousands of microbial genomes shed light on interconnected biogeochemical processes in an aquifer system.</title>
        <authorList>
            <person name="Anantharaman K."/>
            <person name="Brown C.T."/>
            <person name="Hug L.A."/>
            <person name="Sharon I."/>
            <person name="Castelle C.J."/>
            <person name="Probst A.J."/>
            <person name="Thomas B.C."/>
            <person name="Singh A."/>
            <person name="Wilkins M.J."/>
            <person name="Karaoz U."/>
            <person name="Brodie E.L."/>
            <person name="Williams K.H."/>
            <person name="Hubbard S.S."/>
            <person name="Banfield J.F."/>
        </authorList>
    </citation>
    <scope>NUCLEOTIDE SEQUENCE [LARGE SCALE GENOMIC DNA]</scope>
</reference>
<dbReference type="EC" id="3.4.21.53" evidence="7 8"/>
<dbReference type="PANTHER" id="PTHR43718">
    <property type="entry name" value="LON PROTEASE"/>
    <property type="match status" value="1"/>
</dbReference>
<dbReference type="InterPro" id="IPR027065">
    <property type="entry name" value="Lon_Prtase"/>
</dbReference>
<keyword evidence="5" id="KW-0067">ATP-binding</keyword>
<dbReference type="InterPro" id="IPR054594">
    <property type="entry name" value="Lon_lid"/>
</dbReference>
<evidence type="ECO:0000256" key="8">
    <source>
        <dbReference type="PROSITE-ProRule" id="PRU01122"/>
    </source>
</evidence>
<comment type="caution">
    <text evidence="10">The sequence shown here is derived from an EMBL/GenBank/DDBJ whole genome shotgun (WGS) entry which is preliminary data.</text>
</comment>
<dbReference type="FunFam" id="3.40.50.300:FF:000021">
    <property type="entry name" value="Lon protease homolog"/>
    <property type="match status" value="1"/>
</dbReference>
<keyword evidence="1 8" id="KW-0645">Protease</keyword>
<evidence type="ECO:0000256" key="1">
    <source>
        <dbReference type="ARBA" id="ARBA00022670"/>
    </source>
</evidence>
<dbReference type="PROSITE" id="PS51786">
    <property type="entry name" value="LON_PROTEOLYTIC"/>
    <property type="match status" value="1"/>
</dbReference>
<dbReference type="InterPro" id="IPR003593">
    <property type="entry name" value="AAA+_ATPase"/>
</dbReference>
<dbReference type="GO" id="GO:0004252">
    <property type="term" value="F:serine-type endopeptidase activity"/>
    <property type="evidence" value="ECO:0007669"/>
    <property type="project" value="UniProtKB-UniRule"/>
</dbReference>